<feature type="transmembrane region" description="Helical" evidence="7">
    <location>
        <begin position="146"/>
        <end position="168"/>
    </location>
</feature>
<comment type="subcellular location">
    <subcellularLocation>
        <location evidence="1 7">Cell membrane</location>
        <topology evidence="1 7">Multi-pass membrane protein</topology>
    </subcellularLocation>
</comment>
<evidence type="ECO:0000256" key="2">
    <source>
        <dbReference type="ARBA" id="ARBA00022448"/>
    </source>
</evidence>
<evidence type="ECO:0000256" key="1">
    <source>
        <dbReference type="ARBA" id="ARBA00004651"/>
    </source>
</evidence>
<keyword evidence="2 7" id="KW-0813">Transport</keyword>
<evidence type="ECO:0000256" key="5">
    <source>
        <dbReference type="ARBA" id="ARBA00022989"/>
    </source>
</evidence>
<feature type="transmembrane region" description="Helical" evidence="7">
    <location>
        <begin position="20"/>
        <end position="39"/>
    </location>
</feature>
<organism evidence="9 10">
    <name type="scientific">Nocardioides turkmenicus</name>
    <dbReference type="NCBI Taxonomy" id="2711220"/>
    <lineage>
        <taxon>Bacteria</taxon>
        <taxon>Bacillati</taxon>
        <taxon>Actinomycetota</taxon>
        <taxon>Actinomycetes</taxon>
        <taxon>Propionibacteriales</taxon>
        <taxon>Nocardioidaceae</taxon>
        <taxon>Nocardioides</taxon>
    </lineage>
</organism>
<accession>A0A6M1R0P2</accession>
<dbReference type="Proteomes" id="UP000483261">
    <property type="component" value="Unassembled WGS sequence"/>
</dbReference>
<evidence type="ECO:0000256" key="4">
    <source>
        <dbReference type="ARBA" id="ARBA00022692"/>
    </source>
</evidence>
<dbReference type="CDD" id="cd06261">
    <property type="entry name" value="TM_PBP2"/>
    <property type="match status" value="1"/>
</dbReference>
<keyword evidence="4 7" id="KW-0812">Transmembrane</keyword>
<dbReference type="RefSeq" id="WP_165111277.1">
    <property type="nucleotide sequence ID" value="NZ_JAALAA010000009.1"/>
</dbReference>
<evidence type="ECO:0000256" key="6">
    <source>
        <dbReference type="ARBA" id="ARBA00023136"/>
    </source>
</evidence>
<evidence type="ECO:0000313" key="9">
    <source>
        <dbReference type="EMBL" id="NGN93540.1"/>
    </source>
</evidence>
<dbReference type="Pfam" id="PF00528">
    <property type="entry name" value="BPD_transp_1"/>
    <property type="match status" value="1"/>
</dbReference>
<dbReference type="GO" id="GO:0055085">
    <property type="term" value="P:transmembrane transport"/>
    <property type="evidence" value="ECO:0007669"/>
    <property type="project" value="InterPro"/>
</dbReference>
<dbReference type="GO" id="GO:0005886">
    <property type="term" value="C:plasma membrane"/>
    <property type="evidence" value="ECO:0007669"/>
    <property type="project" value="UniProtKB-SubCell"/>
</dbReference>
<keyword evidence="5 7" id="KW-1133">Transmembrane helix</keyword>
<protein>
    <submittedName>
        <fullName evidence="9">Carbohydrate ABC transporter permease</fullName>
    </submittedName>
</protein>
<dbReference type="PANTHER" id="PTHR43744">
    <property type="entry name" value="ABC TRANSPORTER PERMEASE PROTEIN MG189-RELATED-RELATED"/>
    <property type="match status" value="1"/>
</dbReference>
<proteinExistence type="inferred from homology"/>
<feature type="transmembrane region" description="Helical" evidence="7">
    <location>
        <begin position="113"/>
        <end position="134"/>
    </location>
</feature>
<comment type="similarity">
    <text evidence="7">Belongs to the binding-protein-dependent transport system permease family.</text>
</comment>
<dbReference type="SUPFAM" id="SSF161098">
    <property type="entry name" value="MetI-like"/>
    <property type="match status" value="1"/>
</dbReference>
<reference evidence="9 10" key="1">
    <citation type="submission" date="2020-02" db="EMBL/GenBank/DDBJ databases">
        <title>Whole-genome analyses of novel actinobacteria.</title>
        <authorList>
            <person name="Sahin N."/>
        </authorList>
    </citation>
    <scope>NUCLEOTIDE SEQUENCE [LARGE SCALE GENOMIC DNA]</scope>
    <source>
        <strain evidence="9 10">KC13</strain>
    </source>
</reference>
<name>A0A6M1R0P2_9ACTN</name>
<dbReference type="PROSITE" id="PS50928">
    <property type="entry name" value="ABC_TM1"/>
    <property type="match status" value="1"/>
</dbReference>
<keyword evidence="6 7" id="KW-0472">Membrane</keyword>
<feature type="transmembrane region" description="Helical" evidence="7">
    <location>
        <begin position="189"/>
        <end position="211"/>
    </location>
</feature>
<feature type="transmembrane region" description="Helical" evidence="7">
    <location>
        <begin position="83"/>
        <end position="106"/>
    </location>
</feature>
<dbReference type="InterPro" id="IPR035906">
    <property type="entry name" value="MetI-like_sf"/>
</dbReference>
<sequence length="284" mass="30948">MSATAPSRRVRLTPLTVRDYLVLLLAVLVVVLPLGYMILASFKGPGDLATTDLVVFPEVWQPENYSEAAQKVPFGRLFLNSGIVTVVGAGLKVLLAILTAYGLVFCEFPGKKYVFWGVLATMMVPPQVTALPNYVFISSLGGENTYWGLILPGLGTGFGTFLLRQAFLQLPYEVIEAAHLDGAGHWRRLWHCVVPMALPSIATVALVNVVYEWNDYLWPLIIITDPEMMTLPRGLTLLQNSESAASSFGVLMAGTVMVLLPILVVFALLQRHIVNGFTQGGVKG</sequence>
<feature type="domain" description="ABC transmembrane type-1" evidence="8">
    <location>
        <begin position="78"/>
        <end position="269"/>
    </location>
</feature>
<dbReference type="Gene3D" id="1.10.3720.10">
    <property type="entry name" value="MetI-like"/>
    <property type="match status" value="1"/>
</dbReference>
<evidence type="ECO:0000313" key="10">
    <source>
        <dbReference type="Proteomes" id="UP000483261"/>
    </source>
</evidence>
<keyword evidence="10" id="KW-1185">Reference proteome</keyword>
<dbReference type="EMBL" id="JAALAA010000009">
    <property type="protein sequence ID" value="NGN93540.1"/>
    <property type="molecule type" value="Genomic_DNA"/>
</dbReference>
<gene>
    <name evidence="9" type="ORF">G5C66_12400</name>
</gene>
<evidence type="ECO:0000259" key="8">
    <source>
        <dbReference type="PROSITE" id="PS50928"/>
    </source>
</evidence>
<comment type="caution">
    <text evidence="9">The sequence shown here is derived from an EMBL/GenBank/DDBJ whole genome shotgun (WGS) entry which is preliminary data.</text>
</comment>
<dbReference type="InterPro" id="IPR000515">
    <property type="entry name" value="MetI-like"/>
</dbReference>
<evidence type="ECO:0000256" key="7">
    <source>
        <dbReference type="RuleBase" id="RU363032"/>
    </source>
</evidence>
<dbReference type="PANTHER" id="PTHR43744:SF13">
    <property type="entry name" value="SN-GLYCEROL-3-PHOSPHATE TRANSPORT INTEGRAL MEMBRANE PROTEIN ABC TRANSPORTER UGPE-RELATED"/>
    <property type="match status" value="1"/>
</dbReference>
<evidence type="ECO:0000256" key="3">
    <source>
        <dbReference type="ARBA" id="ARBA00022475"/>
    </source>
</evidence>
<dbReference type="AlphaFoldDB" id="A0A6M1R0P2"/>
<keyword evidence="3" id="KW-1003">Cell membrane</keyword>
<feature type="transmembrane region" description="Helical" evidence="7">
    <location>
        <begin position="248"/>
        <end position="269"/>
    </location>
</feature>